<dbReference type="EMBL" id="JAHKSW010000003">
    <property type="protein sequence ID" value="KAG7334357.1"/>
    <property type="molecule type" value="Genomic_DNA"/>
</dbReference>
<keyword evidence="4" id="KW-0539">Nucleus</keyword>
<comment type="caution">
    <text evidence="8">The sequence shown here is derived from an EMBL/GenBank/DDBJ whole genome shotgun (WGS) entry which is preliminary data.</text>
</comment>
<dbReference type="GO" id="GO:0070888">
    <property type="term" value="F:E-box binding"/>
    <property type="evidence" value="ECO:0007669"/>
    <property type="project" value="TreeGrafter"/>
</dbReference>
<keyword evidence="5" id="KW-0175">Coiled coil</keyword>
<accession>A0A9D3SRW1</accession>
<keyword evidence="3" id="KW-0804">Transcription</keyword>
<reference evidence="8 9" key="1">
    <citation type="submission" date="2021-06" db="EMBL/GenBank/DDBJ databases">
        <title>Chromosome-level genome assembly of the red-tail catfish (Hemibagrus wyckioides).</title>
        <authorList>
            <person name="Shao F."/>
        </authorList>
    </citation>
    <scope>NUCLEOTIDE SEQUENCE [LARGE SCALE GENOMIC DNA]</scope>
    <source>
        <strain evidence="8">EC202008001</strain>
        <tissue evidence="8">Blood</tissue>
    </source>
</reference>
<dbReference type="CDD" id="cd18941">
    <property type="entry name" value="bHLH_TS_OLIG3"/>
    <property type="match status" value="1"/>
</dbReference>
<dbReference type="GO" id="GO:0007423">
    <property type="term" value="P:sensory organ development"/>
    <property type="evidence" value="ECO:0007669"/>
    <property type="project" value="TreeGrafter"/>
</dbReference>
<organism evidence="8 9">
    <name type="scientific">Hemibagrus wyckioides</name>
    <dbReference type="NCBI Taxonomy" id="337641"/>
    <lineage>
        <taxon>Eukaryota</taxon>
        <taxon>Metazoa</taxon>
        <taxon>Chordata</taxon>
        <taxon>Craniata</taxon>
        <taxon>Vertebrata</taxon>
        <taxon>Euteleostomi</taxon>
        <taxon>Actinopterygii</taxon>
        <taxon>Neopterygii</taxon>
        <taxon>Teleostei</taxon>
        <taxon>Ostariophysi</taxon>
        <taxon>Siluriformes</taxon>
        <taxon>Bagridae</taxon>
        <taxon>Hemibagrus</taxon>
    </lineage>
</organism>
<protein>
    <recommendedName>
        <fullName evidence="7">BHLH domain-containing protein</fullName>
    </recommendedName>
</protein>
<dbReference type="GO" id="GO:0046983">
    <property type="term" value="F:protein dimerization activity"/>
    <property type="evidence" value="ECO:0007669"/>
    <property type="project" value="InterPro"/>
</dbReference>
<feature type="coiled-coil region" evidence="5">
    <location>
        <begin position="97"/>
        <end position="124"/>
    </location>
</feature>
<dbReference type="GO" id="GO:0045944">
    <property type="term" value="P:positive regulation of transcription by RNA polymerase II"/>
    <property type="evidence" value="ECO:0007669"/>
    <property type="project" value="TreeGrafter"/>
</dbReference>
<dbReference type="InterPro" id="IPR011598">
    <property type="entry name" value="bHLH_dom"/>
</dbReference>
<dbReference type="GO" id="GO:0061564">
    <property type="term" value="P:axon development"/>
    <property type="evidence" value="ECO:0007669"/>
    <property type="project" value="TreeGrafter"/>
</dbReference>
<dbReference type="AlphaFoldDB" id="A0A9D3SRW1"/>
<feature type="compositionally biased region" description="Basic and acidic residues" evidence="6">
    <location>
        <begin position="30"/>
        <end position="45"/>
    </location>
</feature>
<dbReference type="Pfam" id="PF00010">
    <property type="entry name" value="HLH"/>
    <property type="match status" value="1"/>
</dbReference>
<dbReference type="GO" id="GO:0005634">
    <property type="term" value="C:nucleus"/>
    <property type="evidence" value="ECO:0007669"/>
    <property type="project" value="TreeGrafter"/>
</dbReference>
<dbReference type="InterPro" id="IPR032659">
    <property type="entry name" value="Olig3_bHLH"/>
</dbReference>
<keyword evidence="9" id="KW-1185">Reference proteome</keyword>
<dbReference type="PANTHER" id="PTHR19290">
    <property type="entry name" value="BASIC HELIX-LOOP-HELIX PROTEIN NEUROGENIN-RELATED"/>
    <property type="match status" value="1"/>
</dbReference>
<evidence type="ECO:0000256" key="4">
    <source>
        <dbReference type="ARBA" id="ARBA00023242"/>
    </source>
</evidence>
<dbReference type="GO" id="GO:0000981">
    <property type="term" value="F:DNA-binding transcription factor activity, RNA polymerase II-specific"/>
    <property type="evidence" value="ECO:0007669"/>
    <property type="project" value="TreeGrafter"/>
</dbReference>
<dbReference type="InterPro" id="IPR050359">
    <property type="entry name" value="bHLH_transcription_factors"/>
</dbReference>
<dbReference type="InterPro" id="IPR036638">
    <property type="entry name" value="HLH_DNA-bd_sf"/>
</dbReference>
<dbReference type="Proteomes" id="UP000824219">
    <property type="component" value="Linkage Group LG03"/>
</dbReference>
<feature type="domain" description="BHLH" evidence="7">
    <location>
        <begin position="113"/>
        <end position="167"/>
    </location>
</feature>
<dbReference type="PROSITE" id="PS50888">
    <property type="entry name" value="BHLH"/>
    <property type="match status" value="1"/>
</dbReference>
<sequence length="301" mass="32271">MPESRDRSPNSRLCIHGTKSTQFLDQLPRQSERRPPYSNRGDKMNSDSGSSRSSSPDVDEMYARKSFASSGQNEFTAMASEHLSRAAGVDRTSASVASKYKLKKQVTEEEMQQLRLKINGRERKRMHDLNLAMDGLREVMPYAHGPSVRKLSKIATLLLARNYILMLTSSLDEMKRLVGEIYGGGHHAAFHCGAAASHGTAHAPGPAAPTVHHALLGGALAPPTSSAAALSAALPALGSIRAPQTLMKTPPTPPLQVGTGFQHWAGLPCPCAICQVPPPVAHVPITSTGLTRLSADKEAMK</sequence>
<evidence type="ECO:0000256" key="1">
    <source>
        <dbReference type="ARBA" id="ARBA00023015"/>
    </source>
</evidence>
<name>A0A9D3SRW1_9TELE</name>
<dbReference type="Gene3D" id="4.10.280.10">
    <property type="entry name" value="Helix-loop-helix DNA-binding domain"/>
    <property type="match status" value="1"/>
</dbReference>
<feature type="region of interest" description="Disordered" evidence="6">
    <location>
        <begin position="1"/>
        <end position="59"/>
    </location>
</feature>
<proteinExistence type="predicted"/>
<evidence type="ECO:0000259" key="7">
    <source>
        <dbReference type="PROSITE" id="PS50888"/>
    </source>
</evidence>
<evidence type="ECO:0000313" key="8">
    <source>
        <dbReference type="EMBL" id="KAG7334357.1"/>
    </source>
</evidence>
<dbReference type="OrthoDB" id="10011855at2759"/>
<dbReference type="PANTHER" id="PTHR19290:SF96">
    <property type="entry name" value="OLIGODENDROCYTE TRANSCRIPTION FACTOR 3"/>
    <property type="match status" value="1"/>
</dbReference>
<gene>
    <name evidence="8" type="ORF">KOW79_002764</name>
</gene>
<evidence type="ECO:0000256" key="3">
    <source>
        <dbReference type="ARBA" id="ARBA00023163"/>
    </source>
</evidence>
<evidence type="ECO:0000256" key="5">
    <source>
        <dbReference type="SAM" id="Coils"/>
    </source>
</evidence>
<keyword evidence="2" id="KW-0238">DNA-binding</keyword>
<evidence type="ECO:0000313" key="9">
    <source>
        <dbReference type="Proteomes" id="UP000824219"/>
    </source>
</evidence>
<dbReference type="SUPFAM" id="SSF47459">
    <property type="entry name" value="HLH, helix-loop-helix DNA-binding domain"/>
    <property type="match status" value="1"/>
</dbReference>
<feature type="compositionally biased region" description="Low complexity" evidence="6">
    <location>
        <begin position="46"/>
        <end position="55"/>
    </location>
</feature>
<dbReference type="FunFam" id="4.10.280.10:FF:000031">
    <property type="entry name" value="Oligodendrocyte transcription factor 3"/>
    <property type="match status" value="1"/>
</dbReference>
<keyword evidence="1" id="KW-0805">Transcription regulation</keyword>
<evidence type="ECO:0000256" key="2">
    <source>
        <dbReference type="ARBA" id="ARBA00023125"/>
    </source>
</evidence>
<evidence type="ECO:0000256" key="6">
    <source>
        <dbReference type="SAM" id="MobiDB-lite"/>
    </source>
</evidence>
<dbReference type="SMART" id="SM00353">
    <property type="entry name" value="HLH"/>
    <property type="match status" value="1"/>
</dbReference>